<dbReference type="EnsemblMetazoa" id="PHUM432560-RA">
    <property type="protein sequence ID" value="PHUM432560-PA"/>
    <property type="gene ID" value="PHUM432560"/>
</dbReference>
<dbReference type="RefSeq" id="XP_002429414.1">
    <property type="nucleotide sequence ID" value="XM_002429369.1"/>
</dbReference>
<organism>
    <name type="scientific">Pediculus humanus subsp. corporis</name>
    <name type="common">Body louse</name>
    <dbReference type="NCBI Taxonomy" id="121224"/>
    <lineage>
        <taxon>Eukaryota</taxon>
        <taxon>Metazoa</taxon>
        <taxon>Ecdysozoa</taxon>
        <taxon>Arthropoda</taxon>
        <taxon>Hexapoda</taxon>
        <taxon>Insecta</taxon>
        <taxon>Pterygota</taxon>
        <taxon>Neoptera</taxon>
        <taxon>Paraneoptera</taxon>
        <taxon>Psocodea</taxon>
        <taxon>Troctomorpha</taxon>
        <taxon>Phthiraptera</taxon>
        <taxon>Anoplura</taxon>
        <taxon>Pediculidae</taxon>
        <taxon>Pediculus</taxon>
    </lineage>
</organism>
<sequence>MKLGIQGVEYSIKSNQIVHRKRENFFVFDKWRSILKLDRKEFKKYDNEIHSAAAAVADAAAVVYCDYATSGRSLTFIEEYIVREILPHVGNVSNPVNVTSLQSLLFRNEAKEIIKVCVNASDDDVITLSGIGNNTPVKKLIQIINLNNSEPPIVFLGPYKHQNSISPWVDIGAKVIRIPECKGLLDLNDLENQLIAHQNSGRQLIGCFSAADSVTGFLADDIATTLLLHQHGALAFWDYSSAAPFVQLDMNPSLPGVEESTVHKDVIFFNGHKFIGGAQAPGILIVKKFIVKNFNSNNVIPSSTVANSNNNNNNNNNSNFNGTNWFEEHAAATLVEDVRAGLILHLKEAVGVPAIMSRTERITRTVLAHVKNIPEFILLGNHSSSLKRLPVFSFMVRHSRGMFLHHNFVCAVLNDVFGIQARGFSSDSNSHTLNFMGIDETLANEYKKILSSVRKSGDAENQDELEFLRPGFIRISLPFCISDAELNFILEALKMVATESWKLLPQYTSKPATAEWRHHYNSFLKDRKWLGSLKYTDGKLIIPERKISAQGTCPADFEECLRVARCIFNRARMIAQKYPFTAQKFTFDSSIEPLRWFMLPNEAHNLLIGNSQNVRHKTPFDPNRYKLLKNFSTADFNKVLSEENFVVESKSEKVGNYASDVNDIIYSPTNENASLVTNLLDCGSGKTNGLNHGSEAKILNFSPAPERQNSFSSEMSSSDCPDSIPSQQSSWYTCTTPTPTTTTLNIPVTNYFDGYGYSQQQSLSPHLLNQFDNYCSSQVIQNIQNVPQKNSYSNFSNYDGSSENSFNMDQFCNYSKYSANSNNCRGGPFTAGKLDLQYPANKVHFLLGRNCATTRQRCNSLGSSLIMNPRSRGNSGYSCRSLTDGDTSLNLSECSLSSNEDIQAYVTEVTKELATEIKSEIRGVISKVEDVLSESVEVDGNLYNSSSEHRNSKCYDLRMDKLERTNSLPSASASDIAQYLMGVSKEMAEEMKSQIRGLVSSVVSSDSSPLHESQGKKNVLTKSQESERESREEKREKNEISQTISHESISQSCDSGINLNYSDFMINNRKNFNNKELEKNLCDISKKKKKIETMESFLKNDNNFQNGSHESLEYLQNSRIENAAETTTSRSSKMKTNDGYNIGSNFSFSNSLFVDNSNDEKFNNKTKWRCPTKAVWKPTVKALKEFEMVHDGDRILICISEGKNSLAVLHTLQQYRFYVMSKGMKFDLGAVIFDLKCSNINVKSLLYYLESLGIPCYFDEEKVEKNRDVSKASSFNTCWKIKRRRLYSVAKRKNYNVIALSQNFDDVAESFLISTFRNGKLKAMKAHYFLIGEKIRIIRPFVYVREKAIKEYTDIINGPSFQENCSSMEQIRSKEFLSYHEKIFPRLFNSLTTALHPLINRVFENET</sequence>
<evidence type="ECO:0000259" key="3">
    <source>
        <dbReference type="Pfam" id="PF01171"/>
    </source>
</evidence>
<dbReference type="InterPro" id="IPR011063">
    <property type="entry name" value="TilS/TtcA_N"/>
</dbReference>
<dbReference type="Proteomes" id="UP000009046">
    <property type="component" value="Unassembled WGS sequence"/>
</dbReference>
<feature type="compositionally biased region" description="Basic and acidic residues" evidence="1">
    <location>
        <begin position="1024"/>
        <end position="1039"/>
    </location>
</feature>
<gene>
    <name evidence="5" type="primary">8230268</name>
    <name evidence="4" type="ORF">Phum_PHUM432560</name>
</gene>
<feature type="domain" description="tRNA(Ile)-lysidine/2-thiocytidine synthase N-terminal" evidence="3">
    <location>
        <begin position="1195"/>
        <end position="1354"/>
    </location>
</feature>
<dbReference type="CTD" id="8230268"/>
<dbReference type="Gene3D" id="3.90.1150.10">
    <property type="entry name" value="Aspartate Aminotransferase, domain 1"/>
    <property type="match status" value="1"/>
</dbReference>
<proteinExistence type="predicted"/>
<dbReference type="InParanoid" id="E0VTH0"/>
<dbReference type="SUPFAM" id="SSF53383">
    <property type="entry name" value="PLP-dependent transferases"/>
    <property type="match status" value="1"/>
</dbReference>
<evidence type="ECO:0008006" key="7">
    <source>
        <dbReference type="Google" id="ProtNLM"/>
    </source>
</evidence>
<dbReference type="KEGG" id="phu:Phum_PHUM432560"/>
<dbReference type="PANTHER" id="PTHR43686:SF1">
    <property type="entry name" value="AMINOTRAN_5 DOMAIN-CONTAINING PROTEIN"/>
    <property type="match status" value="1"/>
</dbReference>
<name>E0VTH0_PEDHC</name>
<dbReference type="OMA" id="CACAGRY"/>
<dbReference type="InterPro" id="IPR015424">
    <property type="entry name" value="PyrdxlP-dep_Trfase"/>
</dbReference>
<evidence type="ECO:0000313" key="5">
    <source>
        <dbReference type="EnsemblMetazoa" id="PHUM432560-PA"/>
    </source>
</evidence>
<dbReference type="eggNOG" id="KOG2840">
    <property type="taxonomic scope" value="Eukaryota"/>
</dbReference>
<dbReference type="EMBL" id="DS235765">
    <property type="protein sequence ID" value="EEB16676.1"/>
    <property type="molecule type" value="Genomic_DNA"/>
</dbReference>
<keyword evidence="6" id="KW-1185">Reference proteome</keyword>
<evidence type="ECO:0000313" key="6">
    <source>
        <dbReference type="Proteomes" id="UP000009046"/>
    </source>
</evidence>
<dbReference type="SUPFAM" id="SSF52402">
    <property type="entry name" value="Adenine nucleotide alpha hydrolases-like"/>
    <property type="match status" value="1"/>
</dbReference>
<reference evidence="5" key="3">
    <citation type="submission" date="2021-02" db="UniProtKB">
        <authorList>
            <consortium name="EnsemblMetazoa"/>
        </authorList>
    </citation>
    <scope>IDENTIFICATION</scope>
    <source>
        <strain evidence="5">USDA</strain>
    </source>
</reference>
<dbReference type="Pfam" id="PF00266">
    <property type="entry name" value="Aminotran_5"/>
    <property type="match status" value="1"/>
</dbReference>
<dbReference type="VEuPathDB" id="VectorBase:PHUM432560"/>
<evidence type="ECO:0000313" key="4">
    <source>
        <dbReference type="EMBL" id="EEB16676.1"/>
    </source>
</evidence>
<evidence type="ECO:0000256" key="1">
    <source>
        <dbReference type="SAM" id="MobiDB-lite"/>
    </source>
</evidence>
<feature type="region of interest" description="Disordered" evidence="1">
    <location>
        <begin position="1004"/>
        <end position="1046"/>
    </location>
</feature>
<feature type="domain" description="Aminotransferase class V" evidence="2">
    <location>
        <begin position="81"/>
        <end position="397"/>
    </location>
</feature>
<dbReference type="InterPro" id="IPR015422">
    <property type="entry name" value="PyrdxlP-dep_Trfase_small"/>
</dbReference>
<reference evidence="4" key="2">
    <citation type="submission" date="2007-04" db="EMBL/GenBank/DDBJ databases">
        <title>The genome of the human body louse.</title>
        <authorList>
            <consortium name="The Human Body Louse Genome Consortium"/>
            <person name="Kirkness E."/>
            <person name="Walenz B."/>
            <person name="Hass B."/>
            <person name="Bruggner R."/>
            <person name="Strausberg R."/>
        </authorList>
    </citation>
    <scope>NUCLEOTIDE SEQUENCE</scope>
    <source>
        <strain evidence="4">USDA</strain>
    </source>
</reference>
<protein>
    <recommendedName>
        <fullName evidence="7">Aminotransferase class V domain-containing protein</fullName>
    </recommendedName>
</protein>
<dbReference type="InterPro" id="IPR000192">
    <property type="entry name" value="Aminotrans_V_dom"/>
</dbReference>
<accession>E0VTH0</accession>
<dbReference type="Gene3D" id="3.40.640.10">
    <property type="entry name" value="Type I PLP-dependent aspartate aminotransferase-like (Major domain)"/>
    <property type="match status" value="1"/>
</dbReference>
<dbReference type="EMBL" id="AAZO01005274">
    <property type="status" value="NOT_ANNOTATED_CDS"/>
    <property type="molecule type" value="Genomic_DNA"/>
</dbReference>
<dbReference type="InterPro" id="IPR015421">
    <property type="entry name" value="PyrdxlP-dep_Trfase_major"/>
</dbReference>
<dbReference type="GeneID" id="8230268"/>
<dbReference type="HOGENOM" id="CLU_003433_9_1_1"/>
<dbReference type="STRING" id="121224.E0VTH0"/>
<dbReference type="Pfam" id="PF01171">
    <property type="entry name" value="ATP_bind_3"/>
    <property type="match status" value="1"/>
</dbReference>
<dbReference type="Gene3D" id="3.40.50.620">
    <property type="entry name" value="HUPs"/>
    <property type="match status" value="1"/>
</dbReference>
<evidence type="ECO:0000259" key="2">
    <source>
        <dbReference type="Pfam" id="PF00266"/>
    </source>
</evidence>
<dbReference type="OrthoDB" id="420046at2759"/>
<dbReference type="InterPro" id="IPR014729">
    <property type="entry name" value="Rossmann-like_a/b/a_fold"/>
</dbReference>
<dbReference type="PANTHER" id="PTHR43686">
    <property type="entry name" value="SULFURTRANSFERASE-RELATED"/>
    <property type="match status" value="1"/>
</dbReference>
<dbReference type="GO" id="GO:0016740">
    <property type="term" value="F:transferase activity"/>
    <property type="evidence" value="ECO:0007669"/>
    <property type="project" value="UniProtKB-ARBA"/>
</dbReference>
<reference evidence="4" key="1">
    <citation type="submission" date="2007-04" db="EMBL/GenBank/DDBJ databases">
        <title>Annotation of Pediculus humanus corporis strain USDA.</title>
        <authorList>
            <person name="Kirkness E."/>
            <person name="Hannick L."/>
            <person name="Hass B."/>
            <person name="Bruggner R."/>
            <person name="Lawson D."/>
            <person name="Bidwell S."/>
            <person name="Joardar V."/>
            <person name="Caler E."/>
            <person name="Walenz B."/>
            <person name="Inman J."/>
            <person name="Schobel S."/>
            <person name="Galinsky K."/>
            <person name="Amedeo P."/>
            <person name="Strausberg R."/>
        </authorList>
    </citation>
    <scope>NUCLEOTIDE SEQUENCE</scope>
    <source>
        <strain evidence="4">USDA</strain>
    </source>
</reference>